<comment type="caution">
    <text evidence="4">The sequence shown here is derived from an EMBL/GenBank/DDBJ whole genome shotgun (WGS) entry which is preliminary data.</text>
</comment>
<proteinExistence type="predicted"/>
<evidence type="ECO:0000259" key="3">
    <source>
        <dbReference type="PROSITE" id="PS50887"/>
    </source>
</evidence>
<dbReference type="PROSITE" id="PS50887">
    <property type="entry name" value="GGDEF"/>
    <property type="match status" value="1"/>
</dbReference>
<keyword evidence="2" id="KW-0812">Transmembrane</keyword>
<name>A0ABV5LQ89_9ACTN</name>
<dbReference type="SMART" id="SM00267">
    <property type="entry name" value="GGDEF"/>
    <property type="match status" value="1"/>
</dbReference>
<feature type="transmembrane region" description="Helical" evidence="2">
    <location>
        <begin position="110"/>
        <end position="127"/>
    </location>
</feature>
<dbReference type="SUPFAM" id="SSF55073">
    <property type="entry name" value="Nucleotide cyclase"/>
    <property type="match status" value="1"/>
</dbReference>
<organism evidence="4 5">
    <name type="scientific">Kineococcus gynurae</name>
    <dbReference type="NCBI Taxonomy" id="452979"/>
    <lineage>
        <taxon>Bacteria</taxon>
        <taxon>Bacillati</taxon>
        <taxon>Actinomycetota</taxon>
        <taxon>Actinomycetes</taxon>
        <taxon>Kineosporiales</taxon>
        <taxon>Kineosporiaceae</taxon>
        <taxon>Kineococcus</taxon>
    </lineage>
</organism>
<feature type="transmembrane region" description="Helical" evidence="2">
    <location>
        <begin position="159"/>
        <end position="180"/>
    </location>
</feature>
<feature type="region of interest" description="Disordered" evidence="1">
    <location>
        <begin position="349"/>
        <end position="387"/>
    </location>
</feature>
<dbReference type="PANTHER" id="PTHR45138">
    <property type="entry name" value="REGULATORY COMPONENTS OF SENSORY TRANSDUCTION SYSTEM"/>
    <property type="match status" value="1"/>
</dbReference>
<protein>
    <submittedName>
        <fullName evidence="4">GGDEF domain-containing protein</fullName>
    </submittedName>
</protein>
<dbReference type="RefSeq" id="WP_380138617.1">
    <property type="nucleotide sequence ID" value="NZ_JBHLUI010000009.1"/>
</dbReference>
<dbReference type="Gene3D" id="3.30.70.270">
    <property type="match status" value="1"/>
</dbReference>
<keyword evidence="2" id="KW-1133">Transmembrane helix</keyword>
<evidence type="ECO:0000313" key="4">
    <source>
        <dbReference type="EMBL" id="MFB9376255.1"/>
    </source>
</evidence>
<keyword evidence="2" id="KW-0472">Membrane</keyword>
<keyword evidence="5" id="KW-1185">Reference proteome</keyword>
<feature type="transmembrane region" description="Helical" evidence="2">
    <location>
        <begin position="55"/>
        <end position="75"/>
    </location>
</feature>
<dbReference type="CDD" id="cd01949">
    <property type="entry name" value="GGDEF"/>
    <property type="match status" value="1"/>
</dbReference>
<feature type="domain" description="GGDEF" evidence="3">
    <location>
        <begin position="224"/>
        <end position="359"/>
    </location>
</feature>
<dbReference type="InterPro" id="IPR043128">
    <property type="entry name" value="Rev_trsase/Diguanyl_cyclase"/>
</dbReference>
<dbReference type="EMBL" id="JBHMDM010000003">
    <property type="protein sequence ID" value="MFB9376255.1"/>
    <property type="molecule type" value="Genomic_DNA"/>
</dbReference>
<dbReference type="Proteomes" id="UP001589748">
    <property type="component" value="Unassembled WGS sequence"/>
</dbReference>
<gene>
    <name evidence="4" type="ORF">ACFFVI_04665</name>
</gene>
<feature type="transmembrane region" description="Helical" evidence="2">
    <location>
        <begin position="87"/>
        <end position="104"/>
    </location>
</feature>
<dbReference type="InterPro" id="IPR050469">
    <property type="entry name" value="Diguanylate_Cyclase"/>
</dbReference>
<evidence type="ECO:0000313" key="5">
    <source>
        <dbReference type="Proteomes" id="UP001589748"/>
    </source>
</evidence>
<dbReference type="PANTHER" id="PTHR45138:SF9">
    <property type="entry name" value="DIGUANYLATE CYCLASE DGCM-RELATED"/>
    <property type="match status" value="1"/>
</dbReference>
<accession>A0ABV5LQ89</accession>
<dbReference type="InterPro" id="IPR029787">
    <property type="entry name" value="Nucleotide_cyclase"/>
</dbReference>
<dbReference type="InterPro" id="IPR000160">
    <property type="entry name" value="GGDEF_dom"/>
</dbReference>
<feature type="compositionally biased region" description="Pro residues" evidence="1">
    <location>
        <begin position="372"/>
        <end position="387"/>
    </location>
</feature>
<evidence type="ECO:0000256" key="1">
    <source>
        <dbReference type="SAM" id="MobiDB-lite"/>
    </source>
</evidence>
<reference evidence="4 5" key="1">
    <citation type="submission" date="2024-09" db="EMBL/GenBank/DDBJ databases">
        <authorList>
            <person name="Sun Q."/>
            <person name="Mori K."/>
        </authorList>
    </citation>
    <scope>NUCLEOTIDE SEQUENCE [LARGE SCALE GENOMIC DNA]</scope>
    <source>
        <strain evidence="4 5">TISTR 1856</strain>
    </source>
</reference>
<dbReference type="NCBIfam" id="TIGR00254">
    <property type="entry name" value="GGDEF"/>
    <property type="match status" value="1"/>
</dbReference>
<sequence length="387" mass="40856">MTEQRRQRARARLVSWWHRLRGLDAGRRFALTGATLSGTVFPIVALATPDVLTPAGPAVLLAVAVLASPVAFAAVCLPTRDGGAPSWWGWYVTAALVAAGLCVADPQIRQYAAMSLLVGPVYVAMFAGRGRNVLACWLASSVGTLSIACRPPGDLETLVVRGLCALTVTGLLFGGFVLLLRQLRSTQAEADRAARHDPLTGLLNRRGLAHELPGLHERARRAGEDVAVLLCDLDHFKQVNDRFGHTVGDEVLTLAAKTVRQVSRPGDLCVRMGGEELLLVAALPAEGLAPLAERLRAAVADLPATRTRPAVTVSVGAASGPPLGTESVQELFRDLFRRADELLFTAKSSGRNRALTEPPPGTLLNDGGAPAPGTPSAPRPAHPVRPG</sequence>
<evidence type="ECO:0000256" key="2">
    <source>
        <dbReference type="SAM" id="Phobius"/>
    </source>
</evidence>
<dbReference type="Pfam" id="PF00990">
    <property type="entry name" value="GGDEF"/>
    <property type="match status" value="1"/>
</dbReference>